<evidence type="ECO:0000256" key="6">
    <source>
        <dbReference type="ARBA" id="ARBA00022741"/>
    </source>
</evidence>
<dbReference type="GO" id="GO:0005975">
    <property type="term" value="P:carbohydrate metabolic process"/>
    <property type="evidence" value="ECO:0007669"/>
    <property type="project" value="InterPro"/>
</dbReference>
<evidence type="ECO:0000256" key="13">
    <source>
        <dbReference type="ARBA" id="ARBA00047479"/>
    </source>
</evidence>
<comment type="caution">
    <text evidence="22">The sequence shown here is derived from an EMBL/GenBank/DDBJ whole genome shotgun (WGS) entry which is preliminary data.</text>
</comment>
<dbReference type="InterPro" id="IPR046450">
    <property type="entry name" value="PA_dom_sf"/>
</dbReference>
<evidence type="ECO:0000256" key="1">
    <source>
        <dbReference type="ARBA" id="ARBA00004173"/>
    </source>
</evidence>
<dbReference type="SUPFAM" id="SSF52025">
    <property type="entry name" value="PA domain"/>
    <property type="match status" value="1"/>
</dbReference>
<sequence length="1514" mass="170079">MFTVRRFCSSDVRVRFAPSPTGKLHLGSLRTAFYNFLFARAAKGRFLLRIEDTDQARLVPGCVEQFERILGEFGLAPDESPLRGGEFGPYQQSQRLGIYEEAASRLVDSGHAYPCFCSSKRIEMLRKSAARRNTTPGYDNLCRSLDADEARRRIADGEPHVVRFKVKKEAVDFEDVVYGLVNQVVDEGDFVIVKSDRFPTYHFANVVDDRNMKISHVIRGMEWISSTAKHIQLYRAFEWTPPSWIHLPLITRDGTKKLSKRDRDAFVDYYTAEKGYLHLAVLNFLIRNGSGIRNFEPHRLYQLEEMIEHFDAKSIGRRNFMMDHESLESYGAQAFHNSSFESLFPSILDRLNSNLPGADPVLKKPEYVRKVVDFLRGHEESFSALSSLTNGDFRFFFTVPISAEALLAKFDAETARRLLTEIVKAQSWDLASLKTLAKKHKLAYPKLFLLIRLSIIDSSSGPPITELFEFFDRAECEKRLAHMLELVERKSASDPPRLRSSTPECEKRSSRKSTMRSFLRAAAACLLLAFGAVSEDAPLDKEALRKAAHEMFMHGYNSYMTYAFPHDELMPLSCKGRVRGVTPNRGDVDDAMGNFSLTLVDTLDTLVVVGEYDEFEKAVKLVVETIRFDSDLVVSVFETNIRIVGGLVGGHMMALALQSKFPSRLPWYDHQLLDMAKDIADRLLPAFNTTSGLPYSRINLKRGMLPYLKEQRDTCTACGGTMILEMAVLSRLTGDPIYEEKARKAMDFLWERRHRGTDLMGTVLNVNSGDWVRRDSGIGAGIDSYYEYCLKAYILLGEDHFLDRFNTHYSAITRYVSKGYLFVDVHMHKPTVASRSFMDALLAFWPGLLVLKGDLKPAIEMHEMLFQVVKKHKFLPEAFTHDLQVHWAQHPLRPEFIESTYLLYRATKDEHYLRVAKQVLNSLNENVRVPCGFAGVKDVRAMSHEDRMDSFVLSETFKYLYLIFAEASDLIFDPDNYVLSTEAHFLPLNLASPQPDQLPRRLFIEPEHLVDEERSRRFQSACPNVPPDGIPRSPDDLNMLGSSLRSRVQTNLGRITKSAECAATHNDRLRAWAFSASNNEHLRHLGQMGIEMEQQDGQVYLRYNEKAKDGDPSASASCVLDADGPSRGLSELHSSHTALSQMISLLLLIMLLWMAVMLSAFVLVSLAAVAHRILRRRRAEAVEAADDAESEVLAKAGLLFMTEFRDLITVHEKAVEQPKRVVQVTSAPHLGALRFFAAPANFGADLAFSQVDGDMVLARPFDACGPLSNGAEVRGRVAVVLRTRCMFQEKARHAQDAGASAVVVLDNTPGSTYDPLFAMSAGNGDDPAGVEVPVVLLFNADGQTFLREAKRLGGLRLRVAELFSNPRHLFEQFLRDPKVFAVRPTATVASGLGGDAPITVDADAGAVEFRFHFGTVSDQSAPQEKQRVVEENVEALFKTIKLAKSADHEFVLHIARMFAYQQLGYPVAPADEQLRRLAGLLSGIAVASEGPKLRSPVISILCAPGDSVLRCNRR</sequence>
<dbReference type="InterPro" id="IPR004527">
    <property type="entry name" value="Glu-tRNA-ligase_bac/mito"/>
</dbReference>
<evidence type="ECO:0000256" key="10">
    <source>
        <dbReference type="ARBA" id="ARBA00023146"/>
    </source>
</evidence>
<reference evidence="22" key="1">
    <citation type="submission" date="2023-06" db="EMBL/GenBank/DDBJ databases">
        <title>Genomic analysis of the entomopathogenic nematode Steinernema hermaphroditum.</title>
        <authorList>
            <person name="Schwarz E.M."/>
            <person name="Heppert J.K."/>
            <person name="Baniya A."/>
            <person name="Schwartz H.T."/>
            <person name="Tan C.-H."/>
            <person name="Antoshechkin I."/>
            <person name="Sternberg P.W."/>
            <person name="Goodrich-Blair H."/>
            <person name="Dillman A.R."/>
        </authorList>
    </citation>
    <scope>NUCLEOTIDE SEQUENCE</scope>
    <source>
        <strain evidence="22">PS9179</strain>
        <tissue evidence="22">Whole animal</tissue>
    </source>
</reference>
<dbReference type="GO" id="GO:0004818">
    <property type="term" value="F:glutamate-tRNA ligase activity"/>
    <property type="evidence" value="ECO:0007669"/>
    <property type="project" value="UniProtKB-EC"/>
</dbReference>
<evidence type="ECO:0000256" key="16">
    <source>
        <dbReference type="PIRSR" id="PIRSR601382-2"/>
    </source>
</evidence>
<feature type="domain" description="PA" evidence="20">
    <location>
        <begin position="1252"/>
        <end position="1344"/>
    </location>
</feature>
<evidence type="ECO:0000256" key="7">
    <source>
        <dbReference type="ARBA" id="ARBA00022824"/>
    </source>
</evidence>
<dbReference type="InterPro" id="IPR020058">
    <property type="entry name" value="Glu/Gln-tRNA-synth_Ib_cat-dom"/>
</dbReference>
<keyword evidence="16" id="KW-0479">Metal-binding</keyword>
<keyword evidence="7" id="KW-0256">Endoplasmic reticulum</keyword>
<dbReference type="InterPro" id="IPR020751">
    <property type="entry name" value="aa-tRNA-synth_I_codon-bd_sub2"/>
</dbReference>
<feature type="domain" description="Glutamyl/glutaminyl-tRNA synthetase class Ib catalytic" evidence="19">
    <location>
        <begin position="12"/>
        <end position="328"/>
    </location>
</feature>
<comment type="subcellular location">
    <subcellularLocation>
        <location evidence="2">Endoplasmic reticulum</location>
    </subcellularLocation>
    <subcellularLocation>
        <location evidence="1">Mitochondrion</location>
    </subcellularLocation>
</comment>
<dbReference type="InterPro" id="IPR033910">
    <property type="entry name" value="GluRS_core"/>
</dbReference>
<comment type="similarity">
    <text evidence="3 17">Belongs to the glycosyl hydrolase 47 family.</text>
</comment>
<dbReference type="GO" id="GO:1904380">
    <property type="term" value="P:endoplasmic reticulum mannose trimming"/>
    <property type="evidence" value="ECO:0007669"/>
    <property type="project" value="InterPro"/>
</dbReference>
<keyword evidence="17" id="KW-0378">Hydrolase</keyword>
<dbReference type="InterPro" id="IPR003137">
    <property type="entry name" value="PA_domain"/>
</dbReference>
<keyword evidence="11" id="KW-0325">Glycoprotein</keyword>
<evidence type="ECO:0000259" key="20">
    <source>
        <dbReference type="Pfam" id="PF02225"/>
    </source>
</evidence>
<dbReference type="PANTHER" id="PTHR45679">
    <property type="entry name" value="ER DEGRADATION-ENHANCING ALPHA-MANNOSIDASE-LIKE PROTEIN 2"/>
    <property type="match status" value="1"/>
</dbReference>
<dbReference type="SUPFAM" id="SSF48163">
    <property type="entry name" value="An anticodon-binding domain of class I aminoacyl-tRNA synthetases"/>
    <property type="match status" value="1"/>
</dbReference>
<dbReference type="SUPFAM" id="SSF48225">
    <property type="entry name" value="Seven-hairpin glycosidases"/>
    <property type="match status" value="1"/>
</dbReference>
<feature type="binding site" evidence="16">
    <location>
        <position position="981"/>
    </location>
    <ligand>
        <name>Ca(2+)</name>
        <dbReference type="ChEBI" id="CHEBI:29108"/>
    </ligand>
</feature>
<evidence type="ECO:0000256" key="12">
    <source>
        <dbReference type="ARBA" id="ARBA00047366"/>
    </source>
</evidence>
<evidence type="ECO:0000313" key="22">
    <source>
        <dbReference type="EMBL" id="KAK0404443.1"/>
    </source>
</evidence>
<accession>A0AA39HGM9</accession>
<dbReference type="Gene3D" id="3.50.30.30">
    <property type="match status" value="1"/>
</dbReference>
<comment type="catalytic activity">
    <reaction evidence="12">
        <text>tRNA(Glu) + L-glutamate + ATP = L-glutamyl-tRNA(Glu) + AMP + diphosphate</text>
        <dbReference type="Rhea" id="RHEA:23540"/>
        <dbReference type="Rhea" id="RHEA-COMP:9663"/>
        <dbReference type="Rhea" id="RHEA-COMP:9680"/>
        <dbReference type="ChEBI" id="CHEBI:29985"/>
        <dbReference type="ChEBI" id="CHEBI:30616"/>
        <dbReference type="ChEBI" id="CHEBI:33019"/>
        <dbReference type="ChEBI" id="CHEBI:78442"/>
        <dbReference type="ChEBI" id="CHEBI:78520"/>
        <dbReference type="ChEBI" id="CHEBI:456215"/>
        <dbReference type="EC" id="6.1.1.17"/>
    </reaction>
    <physiologicalReaction direction="left-to-right" evidence="12">
        <dbReference type="Rhea" id="RHEA:23541"/>
    </physiologicalReaction>
</comment>
<feature type="domain" description="Aminoacyl-tRNA synthetase class I anticodon-binding" evidence="21">
    <location>
        <begin position="363"/>
        <end position="483"/>
    </location>
</feature>
<comment type="catalytic activity">
    <reaction evidence="14">
        <text>tRNA(Gln) + L-glutamate + ATP = L-glutamyl-tRNA(Gln) + AMP + diphosphate</text>
        <dbReference type="Rhea" id="RHEA:64612"/>
        <dbReference type="Rhea" id="RHEA-COMP:9662"/>
        <dbReference type="Rhea" id="RHEA-COMP:9684"/>
        <dbReference type="ChEBI" id="CHEBI:29985"/>
        <dbReference type="ChEBI" id="CHEBI:30616"/>
        <dbReference type="ChEBI" id="CHEBI:33019"/>
        <dbReference type="ChEBI" id="CHEBI:78442"/>
        <dbReference type="ChEBI" id="CHEBI:78520"/>
        <dbReference type="ChEBI" id="CHEBI:456215"/>
    </reaction>
    <physiologicalReaction direction="left-to-right" evidence="14">
        <dbReference type="Rhea" id="RHEA:64613"/>
    </physiologicalReaction>
</comment>
<dbReference type="GO" id="GO:0050561">
    <property type="term" value="F:glutamate-tRNA(Gln) ligase activity"/>
    <property type="evidence" value="ECO:0007669"/>
    <property type="project" value="UniProtKB-EC"/>
</dbReference>
<evidence type="ECO:0000259" key="21">
    <source>
        <dbReference type="Pfam" id="PF19269"/>
    </source>
</evidence>
<keyword evidence="8" id="KW-0067">ATP-binding</keyword>
<feature type="active site" description="Proton donor" evidence="15">
    <location>
        <position position="638"/>
    </location>
</feature>
<keyword evidence="10" id="KW-0030">Aminoacyl-tRNA synthetase</keyword>
<dbReference type="CDD" id="cd00808">
    <property type="entry name" value="GluRS_core"/>
    <property type="match status" value="1"/>
</dbReference>
<dbReference type="GO" id="GO:0044322">
    <property type="term" value="C:endoplasmic reticulum quality control compartment"/>
    <property type="evidence" value="ECO:0007669"/>
    <property type="project" value="GOC"/>
</dbReference>
<dbReference type="InterPro" id="IPR012341">
    <property type="entry name" value="6hp_glycosidase-like_sf"/>
</dbReference>
<organism evidence="22 23">
    <name type="scientific">Steinernema hermaphroditum</name>
    <dbReference type="NCBI Taxonomy" id="289476"/>
    <lineage>
        <taxon>Eukaryota</taxon>
        <taxon>Metazoa</taxon>
        <taxon>Ecdysozoa</taxon>
        <taxon>Nematoda</taxon>
        <taxon>Chromadorea</taxon>
        <taxon>Rhabditida</taxon>
        <taxon>Tylenchina</taxon>
        <taxon>Panagrolaimomorpha</taxon>
        <taxon>Strongyloidoidea</taxon>
        <taxon>Steinernematidae</taxon>
        <taxon>Steinernema</taxon>
    </lineage>
</organism>
<dbReference type="GO" id="GO:0005509">
    <property type="term" value="F:calcium ion binding"/>
    <property type="evidence" value="ECO:0007669"/>
    <property type="project" value="InterPro"/>
</dbReference>
<dbReference type="Gene3D" id="1.50.10.10">
    <property type="match status" value="1"/>
</dbReference>
<evidence type="ECO:0000256" key="4">
    <source>
        <dbReference type="ARBA" id="ARBA00007894"/>
    </source>
</evidence>
<dbReference type="HAMAP" id="MF_00022">
    <property type="entry name" value="Glu_tRNA_synth_type1"/>
    <property type="match status" value="1"/>
</dbReference>
<comment type="cofactor">
    <cofactor evidence="16">
        <name>Ca(2+)</name>
        <dbReference type="ChEBI" id="CHEBI:29108"/>
    </cofactor>
</comment>
<keyword evidence="5" id="KW-0436">Ligase</keyword>
<evidence type="ECO:0000259" key="19">
    <source>
        <dbReference type="Pfam" id="PF00749"/>
    </source>
</evidence>
<keyword evidence="18" id="KW-0472">Membrane</keyword>
<feature type="active site" description="Proton donor" evidence="15">
    <location>
        <position position="877"/>
    </location>
</feature>
<dbReference type="Pfam" id="PF02225">
    <property type="entry name" value="PA"/>
    <property type="match status" value="1"/>
</dbReference>
<dbReference type="InterPro" id="IPR044674">
    <property type="entry name" value="EDEM1/2/3"/>
</dbReference>
<evidence type="ECO:0000256" key="18">
    <source>
        <dbReference type="SAM" id="Phobius"/>
    </source>
</evidence>
<dbReference type="Pfam" id="PF00749">
    <property type="entry name" value="tRNA-synt_1c"/>
    <property type="match status" value="1"/>
</dbReference>
<dbReference type="NCBIfam" id="TIGR00464">
    <property type="entry name" value="gltX_bact"/>
    <property type="match status" value="1"/>
</dbReference>
<keyword evidence="18" id="KW-0812">Transmembrane</keyword>
<dbReference type="GO" id="GO:0006424">
    <property type="term" value="P:glutamyl-tRNA aminoacylation"/>
    <property type="evidence" value="ECO:0007669"/>
    <property type="project" value="InterPro"/>
</dbReference>
<protein>
    <recommendedName>
        <fullName evidence="17">alpha-1,2-Mannosidase</fullName>
        <ecNumber evidence="17">3.2.1.-</ecNumber>
    </recommendedName>
</protein>
<feature type="transmembrane region" description="Helical" evidence="18">
    <location>
        <begin position="1142"/>
        <end position="1169"/>
    </location>
</feature>
<evidence type="ECO:0000256" key="11">
    <source>
        <dbReference type="ARBA" id="ARBA00023180"/>
    </source>
</evidence>
<dbReference type="GO" id="GO:0016020">
    <property type="term" value="C:membrane"/>
    <property type="evidence" value="ECO:0007669"/>
    <property type="project" value="InterPro"/>
</dbReference>
<evidence type="ECO:0000256" key="8">
    <source>
        <dbReference type="ARBA" id="ARBA00022840"/>
    </source>
</evidence>
<dbReference type="GO" id="GO:0005524">
    <property type="term" value="F:ATP binding"/>
    <property type="evidence" value="ECO:0007669"/>
    <property type="project" value="UniProtKB-KW"/>
</dbReference>
<dbReference type="Gene3D" id="3.40.50.620">
    <property type="entry name" value="HUPs"/>
    <property type="match status" value="1"/>
</dbReference>
<keyword evidence="16" id="KW-0106">Calcium</keyword>
<dbReference type="GO" id="GO:0000049">
    <property type="term" value="F:tRNA binding"/>
    <property type="evidence" value="ECO:0007669"/>
    <property type="project" value="InterPro"/>
</dbReference>
<dbReference type="Gene3D" id="1.10.10.350">
    <property type="match status" value="1"/>
</dbReference>
<keyword evidence="9" id="KW-0648">Protein biosynthesis</keyword>
<dbReference type="GO" id="GO:0005739">
    <property type="term" value="C:mitochondrion"/>
    <property type="evidence" value="ECO:0007669"/>
    <property type="project" value="UniProtKB-SubCell"/>
</dbReference>
<comment type="similarity">
    <text evidence="4">Belongs to the class-I aminoacyl-tRNA synthetase family. Glutamate--tRNA ligase type 1 subfamily.</text>
</comment>
<evidence type="ECO:0000256" key="17">
    <source>
        <dbReference type="RuleBase" id="RU361193"/>
    </source>
</evidence>
<dbReference type="EC" id="3.2.1.-" evidence="17"/>
<evidence type="ECO:0000256" key="2">
    <source>
        <dbReference type="ARBA" id="ARBA00004240"/>
    </source>
</evidence>
<keyword evidence="23" id="KW-1185">Reference proteome</keyword>
<dbReference type="InterPro" id="IPR014729">
    <property type="entry name" value="Rossmann-like_a/b/a_fold"/>
</dbReference>
<dbReference type="InterPro" id="IPR045462">
    <property type="entry name" value="aa-tRNA-synth_I_cd-bd"/>
</dbReference>
<dbReference type="Proteomes" id="UP001175271">
    <property type="component" value="Unassembled WGS sequence"/>
</dbReference>
<dbReference type="SUPFAM" id="SSF52374">
    <property type="entry name" value="Nucleotidylyl transferase"/>
    <property type="match status" value="1"/>
</dbReference>
<evidence type="ECO:0000256" key="5">
    <source>
        <dbReference type="ARBA" id="ARBA00022598"/>
    </source>
</evidence>
<dbReference type="GO" id="GO:0008270">
    <property type="term" value="F:zinc ion binding"/>
    <property type="evidence" value="ECO:0007669"/>
    <property type="project" value="InterPro"/>
</dbReference>
<comment type="catalytic activity">
    <reaction evidence="13">
        <text>tRNA(Glx) + L-glutamate + ATP = L-glutamyl-tRNA(Glx) + AMP + diphosphate</text>
        <dbReference type="Rhea" id="RHEA:18397"/>
        <dbReference type="Rhea" id="RHEA-COMP:9713"/>
        <dbReference type="Rhea" id="RHEA-COMP:9716"/>
        <dbReference type="ChEBI" id="CHEBI:29985"/>
        <dbReference type="ChEBI" id="CHEBI:30616"/>
        <dbReference type="ChEBI" id="CHEBI:33019"/>
        <dbReference type="ChEBI" id="CHEBI:78442"/>
        <dbReference type="ChEBI" id="CHEBI:78520"/>
        <dbReference type="ChEBI" id="CHEBI:456215"/>
        <dbReference type="EC" id="6.1.1.24"/>
    </reaction>
    <physiologicalReaction direction="left-to-right" evidence="13">
        <dbReference type="Rhea" id="RHEA:18398"/>
    </physiologicalReaction>
</comment>
<evidence type="ECO:0000256" key="15">
    <source>
        <dbReference type="PIRSR" id="PIRSR601382-1"/>
    </source>
</evidence>
<evidence type="ECO:0000256" key="14">
    <source>
        <dbReference type="ARBA" id="ARBA00047689"/>
    </source>
</evidence>
<proteinExistence type="inferred from homology"/>
<name>A0AA39HGM9_9BILA</name>
<dbReference type="GO" id="GO:0004571">
    <property type="term" value="F:mannosyl-oligosaccharide 1,2-alpha-mannosidase activity"/>
    <property type="evidence" value="ECO:0007669"/>
    <property type="project" value="InterPro"/>
</dbReference>
<evidence type="ECO:0000313" key="23">
    <source>
        <dbReference type="Proteomes" id="UP001175271"/>
    </source>
</evidence>
<dbReference type="Pfam" id="PF01532">
    <property type="entry name" value="Glyco_hydro_47"/>
    <property type="match status" value="1"/>
</dbReference>
<dbReference type="PANTHER" id="PTHR45679:SF2">
    <property type="entry name" value="ER DEGRADATION-ENHANCING ALPHA-MANNOSIDASE-LIKE PROTEIN 3"/>
    <property type="match status" value="1"/>
</dbReference>
<dbReference type="InterPro" id="IPR001382">
    <property type="entry name" value="Glyco_hydro_47"/>
</dbReference>
<dbReference type="InterPro" id="IPR036026">
    <property type="entry name" value="Seven-hairpin_glycosidases"/>
</dbReference>
<feature type="active site" evidence="15">
    <location>
        <position position="895"/>
    </location>
</feature>
<gene>
    <name evidence="22" type="ORF">QR680_017456</name>
</gene>
<dbReference type="FunFam" id="3.40.50.620:FF:000045">
    <property type="entry name" value="Glutamate--tRNA ligase, mitochondrial"/>
    <property type="match status" value="1"/>
</dbReference>
<dbReference type="Pfam" id="PF19269">
    <property type="entry name" value="Anticodon_2"/>
    <property type="match status" value="1"/>
</dbReference>
<keyword evidence="18" id="KW-1133">Transmembrane helix</keyword>
<evidence type="ECO:0000256" key="3">
    <source>
        <dbReference type="ARBA" id="ARBA00007658"/>
    </source>
</evidence>
<dbReference type="EMBL" id="JAUCMV010000004">
    <property type="protein sequence ID" value="KAK0404443.1"/>
    <property type="molecule type" value="Genomic_DNA"/>
</dbReference>
<keyword evidence="17" id="KW-0326">Glycosidase</keyword>
<feature type="active site" evidence="15">
    <location>
        <position position="783"/>
    </location>
</feature>
<evidence type="ECO:0000256" key="9">
    <source>
        <dbReference type="ARBA" id="ARBA00022917"/>
    </source>
</evidence>
<keyword evidence="6" id="KW-0547">Nucleotide-binding</keyword>
<dbReference type="PRINTS" id="PR00747">
    <property type="entry name" value="GLYHDRLASE47"/>
</dbReference>
<dbReference type="InterPro" id="IPR008925">
    <property type="entry name" value="aa_tRNA-synth_I_cd-bd_sf"/>
</dbReference>